<dbReference type="GO" id="GO:0005684">
    <property type="term" value="C:U2-type spliceosomal complex"/>
    <property type="evidence" value="ECO:0007669"/>
    <property type="project" value="TreeGrafter"/>
</dbReference>
<dbReference type="InParanoid" id="G5AH89"/>
<gene>
    <name evidence="7" type="ORF">PHYSODRAFT_348645</name>
</gene>
<dbReference type="Proteomes" id="UP000002640">
    <property type="component" value="Unassembled WGS sequence"/>
</dbReference>
<evidence type="ECO:0000313" key="8">
    <source>
        <dbReference type="Proteomes" id="UP000002640"/>
    </source>
</evidence>
<proteinExistence type="predicted"/>
<dbReference type="PROSITE" id="PS00518">
    <property type="entry name" value="ZF_RING_1"/>
    <property type="match status" value="1"/>
</dbReference>
<keyword evidence="3" id="KW-0862">Zinc</keyword>
<dbReference type="SUPFAM" id="SSF57850">
    <property type="entry name" value="RING/U-box"/>
    <property type="match status" value="1"/>
</dbReference>
<dbReference type="InterPro" id="IPR013083">
    <property type="entry name" value="Znf_RING/FYVE/PHD"/>
</dbReference>
<reference evidence="7 8" key="1">
    <citation type="journal article" date="2006" name="Science">
        <title>Phytophthora genome sequences uncover evolutionary origins and mechanisms of pathogenesis.</title>
        <authorList>
            <person name="Tyler B.M."/>
            <person name="Tripathy S."/>
            <person name="Zhang X."/>
            <person name="Dehal P."/>
            <person name="Jiang R.H."/>
            <person name="Aerts A."/>
            <person name="Arredondo F.D."/>
            <person name="Baxter L."/>
            <person name="Bensasson D."/>
            <person name="Beynon J.L."/>
            <person name="Chapman J."/>
            <person name="Damasceno C.M."/>
            <person name="Dorrance A.E."/>
            <person name="Dou D."/>
            <person name="Dickerman A.W."/>
            <person name="Dubchak I.L."/>
            <person name="Garbelotto M."/>
            <person name="Gijzen M."/>
            <person name="Gordon S.G."/>
            <person name="Govers F."/>
            <person name="Grunwald N.J."/>
            <person name="Huang W."/>
            <person name="Ivors K.L."/>
            <person name="Jones R.W."/>
            <person name="Kamoun S."/>
            <person name="Krampis K."/>
            <person name="Lamour K.H."/>
            <person name="Lee M.K."/>
            <person name="McDonald W.H."/>
            <person name="Medina M."/>
            <person name="Meijer H.J."/>
            <person name="Nordberg E.K."/>
            <person name="Maclean D.J."/>
            <person name="Ospina-Giraldo M.D."/>
            <person name="Morris P.F."/>
            <person name="Phuntumart V."/>
            <person name="Putnam N.H."/>
            <person name="Rash S."/>
            <person name="Rose J.K."/>
            <person name="Sakihama Y."/>
            <person name="Salamov A.A."/>
            <person name="Savidor A."/>
            <person name="Scheuring C.F."/>
            <person name="Smith B.M."/>
            <person name="Sobral B.W."/>
            <person name="Terry A."/>
            <person name="Torto-Alalibo T.A."/>
            <person name="Win J."/>
            <person name="Xu Z."/>
            <person name="Zhang H."/>
            <person name="Grigoriev I.V."/>
            <person name="Rokhsar D.S."/>
            <person name="Boore J.L."/>
        </authorList>
    </citation>
    <scope>NUCLEOTIDE SEQUENCE [LARGE SCALE GENOMIC DNA]</scope>
    <source>
        <strain evidence="7 8">P6497</strain>
    </source>
</reference>
<dbReference type="InterPro" id="IPR017907">
    <property type="entry name" value="Znf_RING_CS"/>
</dbReference>
<dbReference type="PANTHER" id="PTHR12930">
    <property type="entry name" value="ZINC FINGER PROTEIN 183"/>
    <property type="match status" value="1"/>
</dbReference>
<dbReference type="STRING" id="1094619.G5AH89"/>
<evidence type="ECO:0000259" key="6">
    <source>
        <dbReference type="PROSITE" id="PS50089"/>
    </source>
</evidence>
<name>G5AH89_PHYSP</name>
<evidence type="ECO:0000313" key="7">
    <source>
        <dbReference type="EMBL" id="EGZ05068.1"/>
    </source>
</evidence>
<dbReference type="CDD" id="cd16539">
    <property type="entry name" value="RING-HC_RNF113A_B"/>
    <property type="match status" value="1"/>
</dbReference>
<feature type="compositionally biased region" description="Basic and acidic residues" evidence="5">
    <location>
        <begin position="44"/>
        <end position="54"/>
    </location>
</feature>
<dbReference type="AlphaFoldDB" id="G5AH89"/>
<dbReference type="GO" id="GO:0008270">
    <property type="term" value="F:zinc ion binding"/>
    <property type="evidence" value="ECO:0007669"/>
    <property type="project" value="UniProtKB-KW"/>
</dbReference>
<dbReference type="SMR" id="G5AH89"/>
<dbReference type="InterPro" id="IPR039971">
    <property type="entry name" value="CWC24-like"/>
</dbReference>
<keyword evidence="1" id="KW-0479">Metal-binding</keyword>
<dbReference type="KEGG" id="psoj:PHYSODRAFT_348645"/>
<dbReference type="RefSeq" id="XP_009539440.1">
    <property type="nucleotide sequence ID" value="XM_009541145.1"/>
</dbReference>
<dbReference type="Pfam" id="PF13639">
    <property type="entry name" value="zf-RING_2"/>
    <property type="match status" value="1"/>
</dbReference>
<evidence type="ECO:0000256" key="2">
    <source>
        <dbReference type="ARBA" id="ARBA00022771"/>
    </source>
</evidence>
<feature type="domain" description="RING-type" evidence="6">
    <location>
        <begin position="78"/>
        <end position="116"/>
    </location>
</feature>
<dbReference type="GO" id="GO:0034247">
    <property type="term" value="P:snoRNA splicing"/>
    <property type="evidence" value="ECO:0007669"/>
    <property type="project" value="TreeGrafter"/>
</dbReference>
<evidence type="ECO:0000256" key="3">
    <source>
        <dbReference type="ARBA" id="ARBA00022833"/>
    </source>
</evidence>
<dbReference type="PANTHER" id="PTHR12930:SF0">
    <property type="entry name" value="RING FINGER PROTEIN 113B"/>
    <property type="match status" value="1"/>
</dbReference>
<organism evidence="7 8">
    <name type="scientific">Phytophthora sojae (strain P6497)</name>
    <name type="common">Soybean stem and root rot agent</name>
    <name type="synonym">Phytophthora megasperma f. sp. glycines</name>
    <dbReference type="NCBI Taxonomy" id="1094619"/>
    <lineage>
        <taxon>Eukaryota</taxon>
        <taxon>Sar</taxon>
        <taxon>Stramenopiles</taxon>
        <taxon>Oomycota</taxon>
        <taxon>Peronosporomycetes</taxon>
        <taxon>Peronosporales</taxon>
        <taxon>Peronosporaceae</taxon>
        <taxon>Phytophthora</taxon>
    </lineage>
</organism>
<dbReference type="PROSITE" id="PS50089">
    <property type="entry name" value="ZF_RING_2"/>
    <property type="match status" value="1"/>
</dbReference>
<dbReference type="EMBL" id="JH159169">
    <property type="protein sequence ID" value="EGZ05068.1"/>
    <property type="molecule type" value="Genomic_DNA"/>
</dbReference>
<feature type="region of interest" description="Disordered" evidence="5">
    <location>
        <begin position="44"/>
        <end position="74"/>
    </location>
</feature>
<evidence type="ECO:0000256" key="5">
    <source>
        <dbReference type="SAM" id="MobiDB-lite"/>
    </source>
</evidence>
<dbReference type="InterPro" id="IPR001841">
    <property type="entry name" value="Znf_RING"/>
</dbReference>
<feature type="compositionally biased region" description="Polar residues" evidence="5">
    <location>
        <begin position="153"/>
        <end position="169"/>
    </location>
</feature>
<feature type="compositionally biased region" description="Basic and acidic residues" evidence="5">
    <location>
        <begin position="63"/>
        <end position="74"/>
    </location>
</feature>
<dbReference type="GeneID" id="20648996"/>
<accession>G5AH89</accession>
<evidence type="ECO:0000256" key="4">
    <source>
        <dbReference type="PROSITE-ProRule" id="PRU00175"/>
    </source>
</evidence>
<keyword evidence="8" id="KW-1185">Reference proteome</keyword>
<sequence>MGVHDKTHEGTGSCGYGDFYKNLHDRGDYKSGWQIEKEYAEKEKKRQKRLLEGRDPDEESDDEDKKAAKSDKEEQFACTICRSPFHNAVETICGHFFCEACALKHFKKTSRCFNCKKQTNGVFNAAEKLRAKEQAEKQQASSSGDKSAEPKNNADSPVETQDNNSSAGGWTTVAESMK</sequence>
<feature type="region of interest" description="Disordered" evidence="5">
    <location>
        <begin position="130"/>
        <end position="178"/>
    </location>
</feature>
<protein>
    <recommendedName>
        <fullName evidence="6">RING-type domain-containing protein</fullName>
    </recommendedName>
</protein>
<dbReference type="Gene3D" id="3.30.40.10">
    <property type="entry name" value="Zinc/RING finger domain, C3HC4 (zinc finger)"/>
    <property type="match status" value="1"/>
</dbReference>
<evidence type="ECO:0000256" key="1">
    <source>
        <dbReference type="ARBA" id="ARBA00022723"/>
    </source>
</evidence>
<dbReference type="OMA" id="RCGHYFD"/>
<keyword evidence="2 4" id="KW-0863">Zinc-finger</keyword>